<feature type="compositionally biased region" description="Low complexity" evidence="10">
    <location>
        <begin position="7471"/>
        <end position="7481"/>
    </location>
</feature>
<feature type="domain" description="Ig-like" evidence="11">
    <location>
        <begin position="4123"/>
        <end position="4212"/>
    </location>
</feature>
<feature type="domain" description="Ig-like" evidence="11">
    <location>
        <begin position="3985"/>
        <end position="4076"/>
    </location>
</feature>
<feature type="domain" description="Ig-like" evidence="11">
    <location>
        <begin position="1487"/>
        <end position="1578"/>
    </location>
</feature>
<feature type="domain" description="Ig-like" evidence="11">
    <location>
        <begin position="2651"/>
        <end position="2737"/>
    </location>
</feature>
<feature type="domain" description="Ig-like" evidence="11">
    <location>
        <begin position="678"/>
        <end position="769"/>
    </location>
</feature>
<feature type="region of interest" description="Disordered" evidence="10">
    <location>
        <begin position="7039"/>
        <end position="7058"/>
    </location>
</feature>
<feature type="domain" description="Ig-like" evidence="11">
    <location>
        <begin position="6933"/>
        <end position="7022"/>
    </location>
</feature>
<feature type="domain" description="Ig-like" evidence="11">
    <location>
        <begin position="1620"/>
        <end position="1711"/>
    </location>
</feature>
<feature type="domain" description="Ig-like" evidence="11">
    <location>
        <begin position="812"/>
        <end position="903"/>
    </location>
</feature>
<keyword evidence="5" id="KW-0547">Nucleotide-binding</keyword>
<feature type="domain" description="Ig-like" evidence="11">
    <location>
        <begin position="7084"/>
        <end position="7176"/>
    </location>
</feature>
<dbReference type="FunFam" id="2.60.40.10:FF:000425">
    <property type="entry name" value="Myosin light chain kinase"/>
    <property type="match status" value="1"/>
</dbReference>
<dbReference type="InterPro" id="IPR003599">
    <property type="entry name" value="Ig_sub"/>
</dbReference>
<proteinExistence type="inferred from homology"/>
<feature type="domain" description="Ig-like" evidence="11">
    <location>
        <begin position="3160"/>
        <end position="3251"/>
    </location>
</feature>
<evidence type="ECO:0000256" key="2">
    <source>
        <dbReference type="ARBA" id="ARBA00006692"/>
    </source>
</evidence>
<feature type="compositionally biased region" description="Polar residues" evidence="10">
    <location>
        <begin position="1"/>
        <end position="11"/>
    </location>
</feature>
<dbReference type="InterPro" id="IPR013098">
    <property type="entry name" value="Ig_I-set"/>
</dbReference>
<dbReference type="GO" id="GO:0040017">
    <property type="term" value="P:positive regulation of locomotion"/>
    <property type="evidence" value="ECO:0007669"/>
    <property type="project" value="UniProtKB-ARBA"/>
</dbReference>
<dbReference type="SUPFAM" id="SSF48726">
    <property type="entry name" value="Immunoglobulin"/>
    <property type="match status" value="39"/>
</dbReference>
<evidence type="ECO:0000259" key="11">
    <source>
        <dbReference type="PROSITE" id="PS50835"/>
    </source>
</evidence>
<dbReference type="FunFam" id="2.60.40.10:FF:000966">
    <property type="entry name" value="Sallimus, isoform P"/>
    <property type="match status" value="1"/>
</dbReference>
<feature type="compositionally biased region" description="Acidic residues" evidence="10">
    <location>
        <begin position="267"/>
        <end position="277"/>
    </location>
</feature>
<feature type="compositionally biased region" description="Basic and acidic residues" evidence="10">
    <location>
        <begin position="4345"/>
        <end position="4358"/>
    </location>
</feature>
<dbReference type="FunFam" id="2.60.40.10:FF:000107">
    <property type="entry name" value="Myosin, light chain kinase a"/>
    <property type="match status" value="3"/>
</dbReference>
<dbReference type="InterPro" id="IPR003598">
    <property type="entry name" value="Ig_sub2"/>
</dbReference>
<feature type="region of interest" description="Disordered" evidence="10">
    <location>
        <begin position="7536"/>
        <end position="7555"/>
    </location>
</feature>
<dbReference type="Gene3D" id="2.60.40.10">
    <property type="entry name" value="Immunoglobulins"/>
    <property type="match status" value="39"/>
</dbReference>
<evidence type="ECO:0000313" key="12">
    <source>
        <dbReference type="EMBL" id="CAD7240154.1"/>
    </source>
</evidence>
<keyword evidence="8" id="KW-1015">Disulfide bond</keyword>
<dbReference type="GO" id="GO:0060298">
    <property type="term" value="P:positive regulation of sarcomere organization"/>
    <property type="evidence" value="ECO:0007669"/>
    <property type="project" value="UniProtKB-ARBA"/>
</dbReference>
<evidence type="ECO:0000256" key="8">
    <source>
        <dbReference type="ARBA" id="ARBA00023157"/>
    </source>
</evidence>
<feature type="domain" description="Ig-like" evidence="11">
    <location>
        <begin position="2784"/>
        <end position="2874"/>
    </location>
</feature>
<dbReference type="SMART" id="SM00409">
    <property type="entry name" value="IG"/>
    <property type="match status" value="39"/>
</dbReference>
<feature type="domain" description="Ig-like" evidence="11">
    <location>
        <begin position="3059"/>
        <end position="3146"/>
    </location>
</feature>
<feature type="domain" description="Ig-like" evidence="11">
    <location>
        <begin position="2019"/>
        <end position="2105"/>
    </location>
</feature>
<dbReference type="EMBL" id="LR899528">
    <property type="protein sequence ID" value="CAD7240154.1"/>
    <property type="molecule type" value="Genomic_DNA"/>
</dbReference>
<feature type="domain" description="Ig-like" evidence="11">
    <location>
        <begin position="432"/>
        <end position="521"/>
    </location>
</feature>
<organism evidence="12">
    <name type="scientific">Darwinula stevensoni</name>
    <dbReference type="NCBI Taxonomy" id="69355"/>
    <lineage>
        <taxon>Eukaryota</taxon>
        <taxon>Metazoa</taxon>
        <taxon>Ecdysozoa</taxon>
        <taxon>Arthropoda</taxon>
        <taxon>Crustacea</taxon>
        <taxon>Oligostraca</taxon>
        <taxon>Ostracoda</taxon>
        <taxon>Podocopa</taxon>
        <taxon>Podocopida</taxon>
        <taxon>Darwinulocopina</taxon>
        <taxon>Darwinuloidea</taxon>
        <taxon>Darwinulidae</taxon>
        <taxon>Darwinula</taxon>
    </lineage>
</organism>
<dbReference type="GO" id="GO:0031674">
    <property type="term" value="C:I band"/>
    <property type="evidence" value="ECO:0007669"/>
    <property type="project" value="UniProtKB-ARBA"/>
</dbReference>
<feature type="region of interest" description="Disordered" evidence="10">
    <location>
        <begin position="261"/>
        <end position="302"/>
    </location>
</feature>
<dbReference type="PANTHER" id="PTHR47633:SF4">
    <property type="entry name" value="MYOPALLADIN ISOFORM X1"/>
    <property type="match status" value="1"/>
</dbReference>
<reference evidence="12" key="1">
    <citation type="submission" date="2020-11" db="EMBL/GenBank/DDBJ databases">
        <authorList>
            <person name="Tran Van P."/>
        </authorList>
    </citation>
    <scope>NUCLEOTIDE SEQUENCE</scope>
</reference>
<dbReference type="FunFam" id="2.60.40.10:FF:000962">
    <property type="entry name" value="titin isoform X1"/>
    <property type="match status" value="6"/>
</dbReference>
<feature type="domain" description="Ig-like" evidence="11">
    <location>
        <begin position="3292"/>
        <end position="3378"/>
    </location>
</feature>
<feature type="domain" description="Ig-like" evidence="11">
    <location>
        <begin position="2922"/>
        <end position="3013"/>
    </location>
</feature>
<keyword evidence="4" id="KW-0677">Repeat</keyword>
<evidence type="ECO:0000256" key="5">
    <source>
        <dbReference type="ARBA" id="ARBA00022741"/>
    </source>
</evidence>
<evidence type="ECO:0000313" key="13">
    <source>
        <dbReference type="Proteomes" id="UP000677054"/>
    </source>
</evidence>
<feature type="domain" description="Ig-like" evidence="11">
    <location>
        <begin position="531"/>
        <end position="619"/>
    </location>
</feature>
<feature type="compositionally biased region" description="Polar residues" evidence="10">
    <location>
        <begin position="4883"/>
        <end position="4894"/>
    </location>
</feature>
<evidence type="ECO:0000256" key="7">
    <source>
        <dbReference type="ARBA" id="ARBA00023054"/>
    </source>
</evidence>
<feature type="domain" description="Ig-like" evidence="11">
    <location>
        <begin position="288"/>
        <end position="376"/>
    </location>
</feature>
<dbReference type="InterPro" id="IPR036179">
    <property type="entry name" value="Ig-like_dom_sf"/>
</dbReference>
<gene>
    <name evidence="12" type="ORF">DSTB1V02_LOCUS187</name>
</gene>
<feature type="domain" description="Ig-like" evidence="11">
    <location>
        <begin position="952"/>
        <end position="1043"/>
    </location>
</feature>
<dbReference type="InterPro" id="IPR013783">
    <property type="entry name" value="Ig-like_fold"/>
</dbReference>
<feature type="region of interest" description="Disordered" evidence="10">
    <location>
        <begin position="6090"/>
        <end position="6113"/>
    </location>
</feature>
<feature type="domain" description="Ig-like" evidence="11">
    <location>
        <begin position="86"/>
        <end position="177"/>
    </location>
</feature>
<dbReference type="FunFam" id="2.60.40.10:FF:001311">
    <property type="entry name" value="Sallimus, isoform U"/>
    <property type="match status" value="1"/>
</dbReference>
<feature type="compositionally biased region" description="Polar residues" evidence="10">
    <location>
        <begin position="4927"/>
        <end position="4944"/>
    </location>
</feature>
<dbReference type="FunFam" id="2.60.40.10:FF:000032">
    <property type="entry name" value="palladin isoform X1"/>
    <property type="match status" value="2"/>
</dbReference>
<dbReference type="SMART" id="SM00408">
    <property type="entry name" value="IGc2"/>
    <property type="match status" value="34"/>
</dbReference>
<dbReference type="FunFam" id="2.60.40.10:FF:000714">
    <property type="entry name" value="Titin novex-3"/>
    <property type="match status" value="1"/>
</dbReference>
<feature type="region of interest" description="Disordered" evidence="10">
    <location>
        <begin position="4883"/>
        <end position="4995"/>
    </location>
</feature>
<dbReference type="Proteomes" id="UP000677054">
    <property type="component" value="Unassembled WGS sequence"/>
</dbReference>
<dbReference type="GO" id="GO:0005524">
    <property type="term" value="F:ATP binding"/>
    <property type="evidence" value="ECO:0007669"/>
    <property type="project" value="UniProtKB-KW"/>
</dbReference>
<comment type="subcellular location">
    <subcellularLocation>
        <location evidence="1">Cytoplasm</location>
        <location evidence="1">Myofibril</location>
    </subcellularLocation>
</comment>
<dbReference type="Pfam" id="PF07679">
    <property type="entry name" value="I-set"/>
    <property type="match status" value="38"/>
</dbReference>
<sequence>MEQASRTVTQESRVESRSVVQQRTMQYAQTVQQQQTITSATGSRSMPMVTGGGSTTFQQIQDVSYQQVQQPAMVQSPVGRIPNASPPVFEQIFKNARFAQGGNALFEGKVKGNPRPNVSWTRKGAPLMPSNKYQMKYDEQTGKVSLLISIIGPGDEGEYTCKATNQYGEAVCTVYIQPEAQYRQWLQKQETTIQHGQQERKVSESYMQSQYEKSYQTTGAVGAQYSKQDTRYANGVQEDFRVDTFEYRLLRDAEFREAKTKRLANETETETEVETESEPVTPGPLSPPQLAQKPRSSKVLEGSDATFQAKVTGNPRPKVTWFKNGIRIRPSQRYKMAVGNQIATLNIRMAMPEDSGQYTMLAENAAGRVVSSACLAVEAVGSQDEMQFKSVRSPGTVDGVSRPWEPVGVVRPVISAEPQPVNESDVSKSLAPNFVRVCGDQEVQEGKLVRFDVRISGRPYPDVAWYLNGRQVTDDATHKILVNESGGHSLMITCASRNDGGRYTCVARNKSGEIKYDFSLSVIEKEVVVAPKFVERFSTTNVREGESIILQCRAIGTPVPKLSWQKDGVVIQTSPGCIIHTEGGSSTLEISSAQEKDSAWYQCMATNTAGSAATRARVSVEVQKPASSAPWRLQLPKPQKVIEPEPELEPEVIYLRHVERTRPHAARSEDEVKPTQPPQFTLELRDATGLVEGQRADFQGKVIPIGDPTMTLEWFFNGKPIEASSRVTSTYRFGFITLTILTVSQHDVGVYTCRATNALGVAESSAKLECSSRSTIESISQHPESLEQIQRLEDYSRYQRTESVEESSSQKPVFIEPLRDLGDFLEGSYAHFEAQLKPLSDPYMRVEWYHNGKPLTASSRTSTIFNFGYVALNIMHLRPEDTGTYTVRAFNRLGEAISEAVLSVVGKGGVVSELGIPEQQRYIEKIEQLEGYKHAAYRPRQDEEQVESPPQPEFKVPLRDQIGVAENGVAHFESRLEPIGDSTLRVEWYKDGQSLEASSRMTTFFNFGFVALTIKAVSIYDVGTYTCRAVNASGEAITAAQLTVKSKSDIVQDSQHPGGLQQIQHLEDASRYGRKVMEETFIQQIPPKFLGPLKGTNKIKEGQNAHFETRLEPQNDPKMIVEWYFNGKPLMQANRIQTYHDFGYVAIDILSVRPEDSGTYTVVAKNTLGEATLSAHMEVETRTAIDTTSMHRVGYDKAKQAQQKQFQEPHYDIEEISKSKPVFIQPLHDHPPVKEGGNFHLECRLEPMGDPTMRVEWFSNGRPITVGSRFKTYFDFGYVALDVSGATEQDTGEYTVRATNHLGSAHTSSMIRIVSEKDIISETQNEAALEQIYFLEEGRPVAPQMEEVVPQGPPTYTRPLKNIEAIEGNNIHLECRLHPVGDSSMKVEWFVNGKPVRVGHRFRPSYDFDYVALDLLSVYPEDSGVYTCRAINSFGEAVTSASVKVIAKKHMILESQHPESLQQIQHLEDASRYQRREWIEEVVKIQPKFLSKMKDHLNMREGQQTHFECRLEPVADSDLKVEWFKNGKPLQVGSRFHPIHDFGYVALDIADLIAEDSGLYTCRATNLAGVDESSAQLIVKGSRQVVTDTAHQEGLEQIQYLEDREKYQRAEHEEEVTTQPPVFTSSLKNISIKEGQRAHFECRLIPVSDSTMKVQWFHNGTPVKSGSRFTESNNFGFVALDIMYAYPEDCGTYTCKATNALGEAITSCSLSVQGKRAIYTDTVHEGAMQQIRHLEDANRYIPPPPDEFVTQPPVFTQPLHNLELNENQSAHFECRLIPVGDSNLKVEWFKNGIPIQQGSRVKTLHDFGFVALDLAHVYPEDSGTYTCKATNELGTATTSATLVAHSKASLLLESQNEAALEKLRQLEDAHKYQRTEEAEVEVKSAPIFVAPLQGLCDRIEGQSAHFECRIEPYPDDSMKIEWFCNGKPLSTGHRFRTMYDFGFAALDILDVYPEDSGEYTIKATNKRGTASSSIKLNVNPRSNLILDSAHPDAVPKLKALEHKGAYVPPEEPIGPFEKPQFPRPLRAQENIAEAQPVHLEATLTPVNDATMKVEWFYNGRPIPQGHRFRTQHDFGFVALDILYAYPEDSGTYMCKATNALGEAITTCSVGVQGKKSLYLETLDADRLKKIQELEAYEQPKKEEEALILRRPEFITPLNRQLKAGHRFRTTHDFGYVALDILHSYPEDSGTYMCKATNQMGEAVNTCTINVTGRRSIYMDSQHPEGWEKIREMESMVHPALAAIEEAPITAPHFITQLQGISQLKEAQHAHFECRLEPTNDPKLRLEVYHNGKLLPTGSRYHITCDFGYVALDIMHMYPEDAGEYVIRAVNDLGEDKTSITLRIEGKSGIISDSQHPEGLDKIRELEAIDKTYRPPQEEVKTFQRPMFTSPLQSIDNVNEGMPAHLECRLIPVGDPTLKVEWFRNEKPIETSSRIQKTHDFGHVALDISYLRPEDEGVYMCRASNDLGEAVTTASIKIRSKASIQLDTQHPEGLAKIREMEEKVVLSPPEKEEVFEKPVFVTPLKGPAELVEGQHAHFEARVVPVGDPNLRLEWYVNGVQLATGSRFRTTHDFGFVTLDINSVIPEDAGVYMCKAINKAGEAITSTSIKIIARSSILGTALHPKGWEKIQLQEAEMNKVPEPYIEEAPQQPPTFVKHLESLDNLHEGQNVHLDALVEPKTDPNLRIEWFKNGVSLNIGTRIRTTLDFGVVTMDIMGVRPDDSGIYTCKATNKLGEAVSTCTLKVEGHGWLVGDTMHPEAMKFISQLEHPPEVTMKGPAEPVFESPVFITHLNNQEVREGEAAHFECKVEPHKDPTLRVEFFVNGKPIPVASRFMCKNDFGFVSLDVQHCWGDDSGIYMCKATNSKGQAMTSGSLRVISKADIYFDTQHPMGQSGLEKIQEVDAGYMAKAFRPPEAEEAPYPKPVFIVPLNPHFVLEESQPLHMECQVEPKDDPKLTIEWFFNGKTLEHASRFAMRNDFGLVTLDLTDSYQRDSGIYTCRAKNQAGEAFTSSTIVVAAKGSLIEDTQHPKGKEGLEHIQSLEESLKRVEMEIMPEEAGHPPQFTSQFENLTNLSEGEIAHFEASLTPASDQSMVVEWFFNGEPIKAGHRIRTVHAFGMVVLEILGTYVSDTGTYTCRAVNKWGKAEISVKLECVDRTQGQKPHFTTHIQDVIGLKDGDSAHYECNLVPVGDPNMKVEWFHNGQPIRHSSRMKSVADFGFVVLDIAYVQSHDSGEYMCKATNKFGEDVTKATLQCLGKGGVYGESLQPDSLEKIRKLEQMAPATKPSVTEAMEPPKFVTHLSDITRLIEGQSAHFEGRLTPVNDPNLVVEWYHNGKKLRTGHRFRTFHDFGIVILDILYCYEEDSGEYQCKAVNKLGQDVSKAFMRCVSKANLILEPQVPKEMEGGLDKIQSLEESMRSYRREKVEEAYKGTAPVFTVPLENADLREGESLHFEARLTPTDDAKLKVEWYKDDKALKASSRIRTFCDFGFVILEMSPTYPEDTGVYSCRASNDYGEAVTSGKLVCEGKRSIILESQLPKTMQKGMEKIAELEGLGREPLPISPEAEGQPPVFVTTPGDLSLNENSLAHFECQLQPINDASMKVEWFHNGKPLSQGSRIKTISDFGYVILEISGIYQRDSVFHIKLIFSQATNHHGEATVSCQLIVKGRQGIIMEPQLPKNFIGGNESIQKLEESLYKREEKVVDEETPNPPRFITEIQDLPDLQEGAPAHFDCRVEPVGDSSMRIDWFHNGHPIDAGSRIHVIDDFGFVVLDIDWTFPRDSGEYICRATNKWGSATTKAILTCKGKRDIVYESQLPSGMSAEKLKLLEEPAPTQPVAEEEPHGPPKFVKHISPLETGEGERAFFECQVEPKNDPKLRVEWYHNGKLLKAGHRFRTVYDFGYICLEILYTYSEDSGEYVCRAVNDYGEDFTKATFMCKASPSIIMQNQLPKGMKKSEYLIQMEAALKKYTDQIMLTEDDIYDSDKKQPPRFVTQIESKEDLVEFDVTKFECQLAPVGDPNMKVEWFLNGKPLPYKNRFTPIYDFGYVALHFGWVYPEDSGEYLCRATNLYGMDETKAVIKTAGKPGIIYESQLPKGMQSVKKIQEMEAAWQRAPEETEEPARTKEAPQFVLKPEPCNVIEGSWAHFNCRVTGYPRPRVMWLINGHTVMNGSRYKLTYDGMWRLDIPKTRQYDHGTVQVIAKNALGEAVASTQLDVTPRKDDYRAVLKNSPKPWYDYDLKGYQEERMDSELDRVFEERVNTNLSVVHHAEKDSGEHLMTKVVKEPETEWQKEIKRRKAGALYNSYKELEEDQISKEFRMKEQSAKEQQFAIPSQQRSLALGLATSYEARLERQTSAESTKKTTAESTKISSADESTKMTSDAQSTSITSTTVAGRTRAEQQAQFSKVPPQPSESTVHGKEVYTATQKQIQKETKADKEITRKITATETTEMEHKAKTQERYVPSNMKPAKPPMFKKKIQPCRVFEGEQARFEVEFDGDPLPQIRWFREEFPIQSSPDFQIHTFGTKSILVIREVFVEDSGIFAAIAENRGGTAKCSANLIVEEKKVRKGLAPPSFTSTVQDMTVEAGQLARFDARVSAVKPLDVYWLKNGRKISGDIHYKMVEEKDVFTLLVLETVLQDAGTYECVAINQAGEARCEAQLVVISPAKSPKTGKKPTSKKELAPPTIVQKLNNVIVQEGQAATFTCKISGQPAPKIKWMKDGKQIKQSRYFRMVSEDETYSLHVSEAFPEDEGLYKCIAENPAGQLTLAANLQVRAPEAAAEKQATLTPLKNVTVKEGQAAQFKTEVSGSPFPTIQWFREGALIPQSKDFQMLQEGNHAILLIKVTYPEDSGRFTCRATNSAGQAETSAILTVHRKAHLHHLRLLSESETAGDSKVSSQELLPLSKETGDLSLPWRSPSRERHKKQIHKQQGIPENNDSLSASVPHQSRQLSRRGEPLSSTPSELQKGDVEEPCGFFSGESGSEVFGVEESQEDTKKRTQSSEIVKKAMTPWGLQFRERDGSLDAFKKGVLEKFSGKSDKGDTYLDETFKMTKFASGTGGKAETQLRISKQIIAPKRPEQDELTSKAVQCESDSMKLEGKVGMEVSAQKLPYRHDEAKFERQMTSGKEGKIPDTRETTELYLDEVHTTIPDVQKSTSIPLLITMAESQRGRSVEHMPSGSAAVHDLVTSEHDTKKDGSRITSEPPKKAISKITVPTSSQETRLPQAEQQIMSSGPLQKSQGRLEDLDAVQLRIGGHAHKPITKSKEEVETIEKSVIQATDAAQVTIEVLEIRRNIGRESSKITLSGPVNKVHEKDVRSEVKPEEVQGMEHTPSAPLFLRRDKEPHGLVLGPKSDKKKPWEVKEDFTKIKLKRTTVDKFNGMKPKGISIKAEDELESKVREELGEQGKISPCTDILELEKVTDELHDDIDTKRYQQVKVSLKQSEVPSKAHEVKVGIYLEEEAEGKVGKKLSMTTPRRRNTDGEPLGSHVDPEVQINTQRELTPGPELTRAEIKFFHPKQPKQQERDKSMRGKQFKDTETCEKIISPKVTEAKEKQGAEIQRFPLEAMLIQEPTCGLVEREIISCISMSSKHEVTEGHMDIPQMEEKVKLGVKAPEDKKNDEEVLSKLLVAEIDTKKKLPTALELTKVQIQLPQKGKKSVAEAEEKVPNVDEEAEIKTIKEFSRDKMPKEKPMPKVDEKNMEVGKELEASPELSEVKVKAPLGKLKNRVREKIEKNVQPGEPHSETVQINIEIEKEMEAVPELVEDKTEVYDAQGKLSCQDVVMSKMKFWKGKQKVGGTPPSEDIEREIKIEKTGLTPFEHSNTKMKLSCVEEKGETCLRKQLPKDRSPYEMLTAKIHQEIAEVPQAQVEAPALDGRAGMKLMRKFPEVMKQMEITGPESIKADVMIDEHISTTLEANIEIQHVDKEWKIKPGKEHLKGDMPRKQAAIETLVAHLTEKATLEISEGEVKVPDMTEKKELKLKKTLQMEEMQEEVPASETLEAHTEIKEQVLTASEVSVAKVKVPHVEDKARHKLGKKLQAEKIMENPIAEDLETDTNIKETLFTAFEVAGAKVKAHDVEGNMELQPRKSFQRDKMPFEKPTSEAHQSGIDLEEQFPTTPSVTVTKEWVPDAEEKVKLKLQRKPKRKSSKEAKEDQNSALIALEVDTEVLEEVSTPKVFEAELKIPCVADKSKPQLRKKLKKVKMLVEKPAPDICEAHEEIRGVPIVTGIDAMEGKVLAVEMTAGLKMTNKLKTKDIPREALAHASHEPDIKEQVSTCEVCEAEVEVPEAATTAKPMLPQEPEKAKKPGKIFATESVHDEIEIQEQTLTPELTETTIKAPGLTEANLKFPFVRKKADTQVKHKFLKEKIPVEKCAPEAYDGEAEIREQVPSPSEVYNARMKVPNVAGVTEMKLRAELPMDKKPMETLAPDAETTKEALTVSEVAGHSVKAPGLVVELMPRKKSLEDKKQGGRFAPETVLEEIEIQKQPFLTASDFIEVDVKAPRKEKQVDVEFDRKLPKCKMPEEKPAAKTVERECEIVKDKPSTSKGNKLQVNVHDMKKKKELKFEGKLDKQTKLGEEADQKPVEVDSDEKEKVPYVSEVVKAKTKICDLKETASIKLREVLHEDEQQGGKIGIEAIQECTDVEEQIQNVSEMTEAKNKIDYGESQTSISGIKNVSEDKQQLQKLSPEVFDAVIQIEGKLQTAPELAKADLKLVGVEEESDSLATNEEKHGALKQLKQLAMAPVFAIPLKPVHGYLHGKAILKCKILGQPTPNVNWFLNGKEIIPSSKVRAEFSETIAILEIIDLVQDICGIVTCQAQNSFGKAVSSVSLQLLCDDVAPKFIHSLQQMSVGSGESFIWSVEVQATPPIEFFWLHNGHPVEGDARRKVVTSGSQSHLEFQMVHPEDAGTYVCRAKNIRGMASSLASLNVSVPDGMEENHAPYFEYGLSSQRVMDGDELSFRCKVHGIPKPSIQWYHNGDPFKEHRDVNISHLPQGECELYVGEVFPEDAGEYICLAKNDLGEAVTRALLTIEAYEYVPDSEIASVTVSTSEKGLSVPETGPSGSEEDIIDASLKDVDDFDASDGDEDQDAPPKFVVLLPEKVEVKEGESLRLNCRASGNPLPTYTWYHHGEEILPSTEFMIEQIDTGETYLTLLETFPDDFGEIRCDAENIHGITSTVTSVVISEPAEAKTYKKPDWAVKLEELQKLDQGNSKNSEDTFARSVPEVRDVSMLPEFVSAPDAPSEPLDRASASSSSEMGKNPSYDFYGSIGDDSVFLSSEAEAPPDLHSFAQGSDQKIMLQDPHGLFWNSMNSYAENVLSDYLSEHRDSIHDAIAAIERHLAEIDGEIDETKEVEDPEGHFEVLESSQNPVCKLDPPGASNAQSVEEDDVKIFEEGLGCSQNERAEEEDRSHGCQSYEHHHQSPISFVVNIEAVDDDADPAKVSGESCEEELETNPFLNQNTHRIVFHPILSPIVEQKGETSTSDGSHSSSESRKTSPDIATTGMLNPPSRNQSPGNDKREFKETGSADSLAEFLLLEEKCTLTELFPSSDGSDSDVTLTPEEQ</sequence>
<dbReference type="InterPro" id="IPR007110">
    <property type="entry name" value="Ig-like_dom"/>
</dbReference>
<dbReference type="GO" id="GO:0045989">
    <property type="term" value="P:positive regulation of striated muscle contraction"/>
    <property type="evidence" value="ECO:0007669"/>
    <property type="project" value="UniProtKB-ARBA"/>
</dbReference>
<feature type="domain" description="Ig-like" evidence="11">
    <location>
        <begin position="2517"/>
        <end position="2608"/>
    </location>
</feature>
<feature type="domain" description="Ig-like" evidence="11">
    <location>
        <begin position="3842"/>
        <end position="3932"/>
    </location>
</feature>
<feature type="domain" description="Ig-like" evidence="11">
    <location>
        <begin position="1353"/>
        <end position="1444"/>
    </location>
</feature>
<feature type="domain" description="Ig-like" evidence="11">
    <location>
        <begin position="1752"/>
        <end position="1843"/>
    </location>
</feature>
<feature type="region of interest" description="Disordered" evidence="10">
    <location>
        <begin position="7468"/>
        <end position="7517"/>
    </location>
</feature>
<name>A0A7R8WXR5_9CRUS</name>
<dbReference type="OrthoDB" id="6612025at2759"/>
<feature type="domain" description="Ig-like" evidence="11">
    <location>
        <begin position="4771"/>
        <end position="4866"/>
    </location>
</feature>
<feature type="domain" description="Ig-like" evidence="11">
    <location>
        <begin position="4568"/>
        <end position="4656"/>
    </location>
</feature>
<accession>A0A7R8WXR5</accession>
<dbReference type="EMBL" id="CAJPEV010000011">
    <property type="protein sequence ID" value="CAG0878668.1"/>
    <property type="molecule type" value="Genomic_DNA"/>
</dbReference>
<feature type="region of interest" description="Disordered" evidence="10">
    <location>
        <begin position="7227"/>
        <end position="7250"/>
    </location>
</feature>
<keyword evidence="7" id="KW-0175">Coiled coil</keyword>
<feature type="domain" description="Ig-like" evidence="11">
    <location>
        <begin position="1221"/>
        <end position="1315"/>
    </location>
</feature>
<dbReference type="FunFam" id="2.60.40.10:FF:000697">
    <property type="entry name" value="titin isoform X1"/>
    <property type="match status" value="1"/>
</dbReference>
<evidence type="ECO:0000256" key="1">
    <source>
        <dbReference type="ARBA" id="ARBA00004657"/>
    </source>
</evidence>
<dbReference type="FunFam" id="2.60.40.10:FF:000147">
    <property type="entry name" value="Myosin light chain kinase"/>
    <property type="match status" value="1"/>
</dbReference>
<feature type="region of interest" description="Disordered" evidence="10">
    <location>
        <begin position="1"/>
        <end position="20"/>
    </location>
</feature>
<feature type="compositionally biased region" description="Polar residues" evidence="10">
    <location>
        <begin position="4372"/>
        <end position="4399"/>
    </location>
</feature>
<dbReference type="FunFam" id="2.60.40.10:FF:000080">
    <property type="entry name" value="Myosin light chain kinase, smooth muscle"/>
    <property type="match status" value="2"/>
</dbReference>
<dbReference type="FunFam" id="2.60.40.10:FF:000612">
    <property type="entry name" value="palladin isoform X1"/>
    <property type="match status" value="1"/>
</dbReference>
<feature type="domain" description="Ig-like" evidence="11">
    <location>
        <begin position="4467"/>
        <end position="4555"/>
    </location>
</feature>
<keyword evidence="13" id="KW-1185">Reference proteome</keyword>
<feature type="region of interest" description="Disordered" evidence="10">
    <location>
        <begin position="4345"/>
        <end position="4416"/>
    </location>
</feature>
<evidence type="ECO:0000256" key="10">
    <source>
        <dbReference type="SAM" id="MobiDB-lite"/>
    </source>
</evidence>
<feature type="domain" description="Ig-like" evidence="11">
    <location>
        <begin position="3567"/>
        <end position="3660"/>
    </location>
</feature>
<dbReference type="PROSITE" id="PS50835">
    <property type="entry name" value="IG_LIKE"/>
    <property type="match status" value="37"/>
</dbReference>
<dbReference type="CDD" id="cd00096">
    <property type="entry name" value="Ig"/>
    <property type="match status" value="3"/>
</dbReference>
<feature type="domain" description="Ig-like" evidence="11">
    <location>
        <begin position="2385"/>
        <end position="2476"/>
    </location>
</feature>
<dbReference type="PANTHER" id="PTHR47633">
    <property type="entry name" value="IMMUNOGLOBULIN"/>
    <property type="match status" value="1"/>
</dbReference>
<feature type="domain" description="Ig-like" evidence="11">
    <location>
        <begin position="4679"/>
        <end position="4767"/>
    </location>
</feature>
<keyword evidence="9" id="KW-0393">Immunoglobulin domain</keyword>
<evidence type="ECO:0000256" key="3">
    <source>
        <dbReference type="ARBA" id="ARBA00022490"/>
    </source>
</evidence>
<evidence type="ECO:0000256" key="6">
    <source>
        <dbReference type="ARBA" id="ARBA00022840"/>
    </source>
</evidence>
<feature type="compositionally biased region" description="Low complexity" evidence="10">
    <location>
        <begin position="4969"/>
        <end position="4983"/>
    </location>
</feature>
<feature type="domain" description="Ig-like" evidence="11">
    <location>
        <begin position="3708"/>
        <end position="3799"/>
    </location>
</feature>
<evidence type="ECO:0000256" key="9">
    <source>
        <dbReference type="ARBA" id="ARBA00023319"/>
    </source>
</evidence>
<keyword evidence="3" id="KW-0963">Cytoplasm</keyword>
<comment type="similarity">
    <text evidence="2">Belongs to the protein kinase superfamily. CAMK Ser/Thr protein kinase family.</text>
</comment>
<feature type="domain" description="Ig-like" evidence="11">
    <location>
        <begin position="6736"/>
        <end position="6824"/>
    </location>
</feature>
<feature type="domain" description="Ig-like" evidence="11">
    <location>
        <begin position="1087"/>
        <end position="1174"/>
    </location>
</feature>
<feature type="compositionally biased region" description="Basic and acidic residues" evidence="10">
    <location>
        <begin position="7508"/>
        <end position="7517"/>
    </location>
</feature>
<protein>
    <recommendedName>
        <fullName evidence="11">Ig-like domain-containing protein</fullName>
    </recommendedName>
</protein>
<feature type="domain" description="Ig-like" evidence="11">
    <location>
        <begin position="1886"/>
        <end position="1977"/>
    </location>
</feature>
<feature type="domain" description="Ig-like" evidence="11">
    <location>
        <begin position="3431"/>
        <end position="3521"/>
    </location>
</feature>
<feature type="domain" description="Ig-like" evidence="11">
    <location>
        <begin position="6832"/>
        <end position="6922"/>
    </location>
</feature>
<dbReference type="FunFam" id="2.60.40.10:FF:000119">
    <property type="entry name" value="Sallimus, isoform P"/>
    <property type="match status" value="18"/>
</dbReference>
<evidence type="ECO:0000256" key="4">
    <source>
        <dbReference type="ARBA" id="ARBA00022737"/>
    </source>
</evidence>
<keyword evidence="6" id="KW-0067">ATP-binding</keyword>